<dbReference type="InterPro" id="IPR025303">
    <property type="entry name" value="PdaC"/>
</dbReference>
<dbReference type="AlphaFoldDB" id="A0A9D1H1W1"/>
<protein>
    <submittedName>
        <fullName evidence="4">DUF3298 and DUF4163 domain-containing protein</fullName>
    </submittedName>
</protein>
<feature type="chain" id="PRO_5038995075" evidence="1">
    <location>
        <begin position="22"/>
        <end position="227"/>
    </location>
</feature>
<name>A0A9D1H1W1_9FIRM</name>
<reference evidence="4" key="1">
    <citation type="submission" date="2020-10" db="EMBL/GenBank/DDBJ databases">
        <authorList>
            <person name="Gilroy R."/>
        </authorList>
    </citation>
    <scope>NUCLEOTIDE SEQUENCE</scope>
    <source>
        <strain evidence="4">CHK181-108</strain>
    </source>
</reference>
<evidence type="ECO:0000313" key="5">
    <source>
        <dbReference type="Proteomes" id="UP000824165"/>
    </source>
</evidence>
<evidence type="ECO:0000259" key="3">
    <source>
        <dbReference type="Pfam" id="PF13739"/>
    </source>
</evidence>
<comment type="caution">
    <text evidence="4">The sequence shown here is derived from an EMBL/GenBank/DDBJ whole genome shotgun (WGS) entry which is preliminary data.</text>
</comment>
<dbReference type="InterPro" id="IPR037126">
    <property type="entry name" value="PdaC/RsiV-like_sf"/>
</dbReference>
<evidence type="ECO:0000259" key="2">
    <source>
        <dbReference type="Pfam" id="PF11738"/>
    </source>
</evidence>
<dbReference type="Pfam" id="PF13739">
    <property type="entry name" value="PdaC"/>
    <property type="match status" value="1"/>
</dbReference>
<dbReference type="PROSITE" id="PS51257">
    <property type="entry name" value="PROKAR_LIPOPROTEIN"/>
    <property type="match status" value="1"/>
</dbReference>
<dbReference type="Proteomes" id="UP000824165">
    <property type="component" value="Unassembled WGS sequence"/>
</dbReference>
<dbReference type="Pfam" id="PF11738">
    <property type="entry name" value="DUF3298"/>
    <property type="match status" value="1"/>
</dbReference>
<proteinExistence type="predicted"/>
<sequence length="227" mass="25505">MRRLFIIPAAAVMLAACAAAATTDIVTEEYTTDYSEVSMQILNINIPGAKEFSESFNAARLDEAASAAEGFDAEARGAAGAGQKSLLTTTQDIKYNKNNFISAVEEQYTYTGGAHGMTMRKSRNIDTSLPAEVTLGDLFAEEGYKETLMRMMRELRESKPDVYGELWAEPVIKPEQDFYITDTDLVIYYQPYELSYYARGFVEFPLRLSELRGYLKEDYYRLADSAQ</sequence>
<organism evidence="4 5">
    <name type="scientific">Candidatus Ornithomonoglobus intestinigallinarum</name>
    <dbReference type="NCBI Taxonomy" id="2840894"/>
    <lineage>
        <taxon>Bacteria</taxon>
        <taxon>Bacillati</taxon>
        <taxon>Bacillota</taxon>
        <taxon>Clostridia</taxon>
        <taxon>Candidatus Ornithomonoglobus</taxon>
    </lineage>
</organism>
<dbReference type="InterPro" id="IPR021729">
    <property type="entry name" value="DUF3298"/>
</dbReference>
<keyword evidence="1" id="KW-0732">Signal</keyword>
<evidence type="ECO:0000256" key="1">
    <source>
        <dbReference type="SAM" id="SignalP"/>
    </source>
</evidence>
<reference evidence="4" key="2">
    <citation type="journal article" date="2021" name="PeerJ">
        <title>Extensive microbial diversity within the chicken gut microbiome revealed by metagenomics and culture.</title>
        <authorList>
            <person name="Gilroy R."/>
            <person name="Ravi A."/>
            <person name="Getino M."/>
            <person name="Pursley I."/>
            <person name="Horton D.L."/>
            <person name="Alikhan N.F."/>
            <person name="Baker D."/>
            <person name="Gharbi K."/>
            <person name="Hall N."/>
            <person name="Watson M."/>
            <person name="Adriaenssens E.M."/>
            <person name="Foster-Nyarko E."/>
            <person name="Jarju S."/>
            <person name="Secka A."/>
            <person name="Antonio M."/>
            <person name="Oren A."/>
            <person name="Chaudhuri R.R."/>
            <person name="La Ragione R."/>
            <person name="Hildebrand F."/>
            <person name="Pallen M.J."/>
        </authorList>
    </citation>
    <scope>NUCLEOTIDE SEQUENCE</scope>
    <source>
        <strain evidence="4">CHK181-108</strain>
    </source>
</reference>
<feature type="signal peptide" evidence="1">
    <location>
        <begin position="1"/>
        <end position="21"/>
    </location>
</feature>
<gene>
    <name evidence="4" type="ORF">IAA60_02505</name>
</gene>
<dbReference type="Gene3D" id="3.90.640.20">
    <property type="entry name" value="Heat-shock cognate protein, ATPase"/>
    <property type="match status" value="1"/>
</dbReference>
<dbReference type="EMBL" id="DVLU01000021">
    <property type="protein sequence ID" value="HIT84758.1"/>
    <property type="molecule type" value="Genomic_DNA"/>
</dbReference>
<dbReference type="Gene3D" id="3.30.565.40">
    <property type="entry name" value="Fervidobacterium nodosum Rt17-B1 like"/>
    <property type="match status" value="1"/>
</dbReference>
<feature type="domain" description="DUF3298" evidence="2">
    <location>
        <begin position="137"/>
        <end position="207"/>
    </location>
</feature>
<evidence type="ECO:0000313" key="4">
    <source>
        <dbReference type="EMBL" id="HIT84758.1"/>
    </source>
</evidence>
<feature type="domain" description="Deacetylase PdaC" evidence="3">
    <location>
        <begin position="30"/>
        <end position="118"/>
    </location>
</feature>
<accession>A0A9D1H1W1</accession>